<dbReference type="PANTHER" id="PTHR31434:SF2">
    <property type="entry name" value="S PHASE CYCLIN A-ASSOCIATED PROTEIN IN THE ENDOPLASMIC RETICULUM"/>
    <property type="match status" value="1"/>
</dbReference>
<dbReference type="Ensembl" id="ENSPSTT00000001267.1">
    <property type="protein sequence ID" value="ENSPSTP00000001203.1"/>
    <property type="gene ID" value="ENSPSTG00000000619.1"/>
</dbReference>
<proteinExistence type="predicted"/>
<dbReference type="Pfam" id="PF16501">
    <property type="entry name" value="SCAPER_N"/>
    <property type="match status" value="1"/>
</dbReference>
<sequence>MHTCLGVTVKFLLCKQDCFLNTQIDVMVAFQEVLMMLDNYVRDFKALIDWIQLQEKLEKADAQSRPTSLAWEVKKMSPGRHVIPSPSSDRISVTSNARRSLNFGYEMAISATRMAPSGVSWADKVKANHGKAAGPESAATQTCLPAPMQKSSRKNDRRDAEGWETVQRGRPVRSRSTVALAAKAPVVAESLKSRGDSDKENVVSPPSEDKPENSLTNDGAPKSTELVQKDPVLQSEHPLIERTQVSNVLDPVQVNEASSAIAESGDQHPAEKAKTEMEMDPSDISNVSAARLSMAEVLAKKEELADRLEKANEEAIASAIAEEEQLTREIEAEENNDINIETDNDSDFSACMGNGSISFCGISMDWNDVLADYEARESWRQSNSWGDRVEEEPARPPGHGIHMHEKLSSPSRKRTIAESKKKHEEKQMKAQQLREKLREEKALKLQKLMEREKDVRKWKEELLDQRRRMMEEKLLHAEFKREVQLQAIVKKAQEEEAKVSCSILKGRYSTAKLYNEHERKRALEAERQARVEELLLKRKEQEARIEQQRQEKEKAREDAARERARDREERLAALTAAQQEAMEELQKKIQLKHDESIRRHMEQIEQRKEKAAELSSGRHANTDYAPKLTPYERKKQCSLCSVMVSQRCRASLSLAATNGASFTDKSIVAKEYESLMEAKNTVSDSPFKAKLQRLAKDLSKHLQMHDSCSLGNNKVSALDRTLGEISRILEKENTADQIAFRAAGGLTALEHVLQAVTAPTNLNTASRIPFKSLCSTVNAYGLTCNNCTENCTYILFSNKITFLMDLLMHQLTVNVPDDHNATSGRSANKQVFEGLTTGLLRITAVIFRCLISSFPDGNNHSTALKIMQEVKSKSSQVEAFNSRIQDLISYVVNIGLIDKLCCCFLSVQGPVDENPKIAAFLQNATALLHGICQLCFAVSGRSWNIFDSTRQDPTGLTAVLQATDLVGVLHMLYCVLFHGTISDPNTASPKDSYAENTIQVAIQSLRFFNSFAVLDLPAFQSIVGAEGLSLAFRHIISSLLWYCSQHTCEGLLHEVIICVGYFTVNNTDNQVIVQSGRHPTVLQKLCQLPFQYFSDPRLIKVLFPSLIAACYNNPQNKLILEQEMSCVLLATFIQDFAQSSGQMDNLLSQRFGAQDYLELSNRFPRQCWEEARQFFLRR</sequence>
<evidence type="ECO:0000256" key="1">
    <source>
        <dbReference type="SAM" id="Coils"/>
    </source>
</evidence>
<feature type="region of interest" description="Disordered" evidence="2">
    <location>
        <begin position="381"/>
        <end position="426"/>
    </location>
</feature>
<evidence type="ECO:0000313" key="4">
    <source>
        <dbReference type="Ensembl" id="ENSPSTP00000001203.1"/>
    </source>
</evidence>
<evidence type="ECO:0000313" key="5">
    <source>
        <dbReference type="Proteomes" id="UP000694428"/>
    </source>
</evidence>
<dbReference type="Proteomes" id="UP000694428">
    <property type="component" value="Unplaced"/>
</dbReference>
<feature type="compositionally biased region" description="Basic and acidic residues" evidence="2">
    <location>
        <begin position="191"/>
        <end position="212"/>
    </location>
</feature>
<dbReference type="PANTHER" id="PTHR31434">
    <property type="entry name" value="S PHASE CYCLIN A-ASSOCIATED PROTEIN IN THE ENDOPLASMIC RETICULUM"/>
    <property type="match status" value="1"/>
</dbReference>
<reference evidence="4" key="1">
    <citation type="submission" date="2025-08" db="UniProtKB">
        <authorList>
            <consortium name="Ensembl"/>
        </authorList>
    </citation>
    <scope>IDENTIFICATION</scope>
</reference>
<protein>
    <submittedName>
        <fullName evidence="4">S-phase cyclin A associated protein in the ER</fullName>
    </submittedName>
</protein>
<feature type="domain" description="S phase cyclin A-associated protein in the endoplasmic reticulum N-terminal" evidence="3">
    <location>
        <begin position="27"/>
        <end position="83"/>
    </location>
</feature>
<keyword evidence="1" id="KW-0175">Coiled coil</keyword>
<reference evidence="4" key="2">
    <citation type="submission" date="2025-09" db="UniProtKB">
        <authorList>
            <consortium name="Ensembl"/>
        </authorList>
    </citation>
    <scope>IDENTIFICATION</scope>
</reference>
<accession>A0A8C9EK50</accession>
<name>A0A8C9EK50_PAVCR</name>
<dbReference type="AlphaFoldDB" id="A0A8C9EK50"/>
<evidence type="ECO:0000259" key="3">
    <source>
        <dbReference type="Pfam" id="PF16501"/>
    </source>
</evidence>
<organism evidence="4 5">
    <name type="scientific">Pavo cristatus</name>
    <name type="common">Indian peafowl</name>
    <name type="synonym">Blue peafowl</name>
    <dbReference type="NCBI Taxonomy" id="9049"/>
    <lineage>
        <taxon>Eukaryota</taxon>
        <taxon>Metazoa</taxon>
        <taxon>Chordata</taxon>
        <taxon>Craniata</taxon>
        <taxon>Vertebrata</taxon>
        <taxon>Euteleostomi</taxon>
        <taxon>Archelosauria</taxon>
        <taxon>Archosauria</taxon>
        <taxon>Dinosauria</taxon>
        <taxon>Saurischia</taxon>
        <taxon>Theropoda</taxon>
        <taxon>Coelurosauria</taxon>
        <taxon>Aves</taxon>
        <taxon>Neognathae</taxon>
        <taxon>Galloanserae</taxon>
        <taxon>Galliformes</taxon>
        <taxon>Phasianidae</taxon>
        <taxon>Phasianinae</taxon>
        <taxon>Pavo</taxon>
    </lineage>
</organism>
<keyword evidence="5" id="KW-1185">Reference proteome</keyword>
<evidence type="ECO:0000256" key="2">
    <source>
        <dbReference type="SAM" id="MobiDB-lite"/>
    </source>
</evidence>
<feature type="compositionally biased region" description="Basic and acidic residues" evidence="2">
    <location>
        <begin position="265"/>
        <end position="277"/>
    </location>
</feature>
<feature type="compositionally biased region" description="Basic and acidic residues" evidence="2">
    <location>
        <begin position="415"/>
        <end position="426"/>
    </location>
</feature>
<feature type="coiled-coil region" evidence="1">
    <location>
        <begin position="522"/>
        <end position="584"/>
    </location>
</feature>
<feature type="region of interest" description="Disordered" evidence="2">
    <location>
        <begin position="606"/>
        <end position="625"/>
    </location>
</feature>
<feature type="coiled-coil region" evidence="1">
    <location>
        <begin position="294"/>
        <end position="336"/>
    </location>
</feature>
<feature type="region of interest" description="Disordered" evidence="2">
    <location>
        <begin position="259"/>
        <end position="281"/>
    </location>
</feature>
<feature type="region of interest" description="Disordered" evidence="2">
    <location>
        <begin position="130"/>
        <end position="224"/>
    </location>
</feature>
<dbReference type="InterPro" id="IPR032446">
    <property type="entry name" value="SCAPER_N"/>
</dbReference>